<dbReference type="EMBL" id="CAEZSR010000155">
    <property type="protein sequence ID" value="CAB4581209.1"/>
    <property type="molecule type" value="Genomic_DNA"/>
</dbReference>
<reference evidence="1" key="1">
    <citation type="submission" date="2020-05" db="EMBL/GenBank/DDBJ databases">
        <authorList>
            <person name="Chiriac C."/>
            <person name="Salcher M."/>
            <person name="Ghai R."/>
            <person name="Kavagutti S V."/>
        </authorList>
    </citation>
    <scope>NUCLEOTIDE SEQUENCE</scope>
</reference>
<protein>
    <submittedName>
        <fullName evidence="1">Unannotated protein</fullName>
    </submittedName>
</protein>
<sequence>MKRLPFTDAFVDESIRGQRYLMACVLVRAHELPTLRSELAELPGPKSSRVHFNAELDGRRAQLLQNFASWPIESFVVMCRRRHGVTEFEARARCLGHIVSALQGRSVERLVIESRQDDLDDERTIRRHRRPEPRLVFEHRRGADEPLLWIADGVAWAAGAGPRWSEHLGDRLAGIVEA</sequence>
<name>A0A6J6F0W2_9ZZZZ</name>
<accession>A0A6J6F0W2</accession>
<dbReference type="AlphaFoldDB" id="A0A6J6F0W2"/>
<proteinExistence type="predicted"/>
<organism evidence="1">
    <name type="scientific">freshwater metagenome</name>
    <dbReference type="NCBI Taxonomy" id="449393"/>
    <lineage>
        <taxon>unclassified sequences</taxon>
        <taxon>metagenomes</taxon>
        <taxon>ecological metagenomes</taxon>
    </lineage>
</organism>
<evidence type="ECO:0000313" key="1">
    <source>
        <dbReference type="EMBL" id="CAB4581209.1"/>
    </source>
</evidence>
<gene>
    <name evidence="1" type="ORF">UFOPK1493_03097</name>
</gene>